<dbReference type="InterPro" id="IPR000086">
    <property type="entry name" value="NUDIX_hydrolase_dom"/>
</dbReference>
<comment type="similarity">
    <text evidence="2">Belongs to the Nudix hydrolase family.</text>
</comment>
<dbReference type="Gene3D" id="3.90.79.10">
    <property type="entry name" value="Nucleoside Triphosphate Pyrophosphohydrolase"/>
    <property type="match status" value="1"/>
</dbReference>
<dbReference type="RefSeq" id="WP_015897958.1">
    <property type="nucleotide sequence ID" value="NC_012483.1"/>
</dbReference>
<dbReference type="KEGG" id="aca:ACP_2902"/>
<dbReference type="HOGENOM" id="CLU_037162_20_2_0"/>
<dbReference type="PANTHER" id="PTHR43736">
    <property type="entry name" value="ADP-RIBOSE PYROPHOSPHATASE"/>
    <property type="match status" value="1"/>
</dbReference>
<dbReference type="EMBL" id="CP001472">
    <property type="protein sequence ID" value="ACO32208.1"/>
    <property type="molecule type" value="Genomic_DNA"/>
</dbReference>
<sequence length="144" mass="15886">MQREYPSAPITGVGAVIIDRGRVLLIQRGQEPLKGEWSLPGGALELGESLTEGIMREVREETGLLVEPLKVVEVFDRIVRDEQGRVRYHYVLVDFLCRVTGGTLACASDAAGARWATLDELAPIQEFTARVIRKAWDLQAPSGI</sequence>
<evidence type="ECO:0000313" key="4">
    <source>
        <dbReference type="EMBL" id="ACO32208.1"/>
    </source>
</evidence>
<feature type="domain" description="Nudix hydrolase" evidence="3">
    <location>
        <begin position="8"/>
        <end position="140"/>
    </location>
</feature>
<dbReference type="STRING" id="240015.ACP_2902"/>
<evidence type="ECO:0000313" key="5">
    <source>
        <dbReference type="Proteomes" id="UP000002207"/>
    </source>
</evidence>
<evidence type="ECO:0000256" key="2">
    <source>
        <dbReference type="RuleBase" id="RU003476"/>
    </source>
</evidence>
<dbReference type="InterPro" id="IPR015797">
    <property type="entry name" value="NUDIX_hydrolase-like_dom_sf"/>
</dbReference>
<keyword evidence="1 2" id="KW-0378">Hydrolase</keyword>
<proteinExistence type="inferred from homology"/>
<evidence type="ECO:0000259" key="3">
    <source>
        <dbReference type="PROSITE" id="PS51462"/>
    </source>
</evidence>
<keyword evidence="5" id="KW-1185">Reference proteome</keyword>
<dbReference type="AlphaFoldDB" id="C1F3W2"/>
<dbReference type="Pfam" id="PF00293">
    <property type="entry name" value="NUDIX"/>
    <property type="match status" value="1"/>
</dbReference>
<evidence type="ECO:0000256" key="1">
    <source>
        <dbReference type="ARBA" id="ARBA00022801"/>
    </source>
</evidence>
<reference evidence="4 5" key="1">
    <citation type="journal article" date="2009" name="Appl. Environ. Microbiol.">
        <title>Three genomes from the phylum Acidobacteria provide insight into the lifestyles of these microorganisms in soils.</title>
        <authorList>
            <person name="Ward N.L."/>
            <person name="Challacombe J.F."/>
            <person name="Janssen P.H."/>
            <person name="Henrissat B."/>
            <person name="Coutinho P.M."/>
            <person name="Wu M."/>
            <person name="Xie G."/>
            <person name="Haft D.H."/>
            <person name="Sait M."/>
            <person name="Badger J."/>
            <person name="Barabote R.D."/>
            <person name="Bradley B."/>
            <person name="Brettin T.S."/>
            <person name="Brinkac L.M."/>
            <person name="Bruce D."/>
            <person name="Creasy T."/>
            <person name="Daugherty S.C."/>
            <person name="Davidsen T.M."/>
            <person name="DeBoy R.T."/>
            <person name="Detter J.C."/>
            <person name="Dodson R.J."/>
            <person name="Durkin A.S."/>
            <person name="Ganapathy A."/>
            <person name="Gwinn-Giglio M."/>
            <person name="Han C.S."/>
            <person name="Khouri H."/>
            <person name="Kiss H."/>
            <person name="Kothari S.P."/>
            <person name="Madupu R."/>
            <person name="Nelson K.E."/>
            <person name="Nelson W.C."/>
            <person name="Paulsen I."/>
            <person name="Penn K."/>
            <person name="Ren Q."/>
            <person name="Rosovitz M.J."/>
            <person name="Selengut J.D."/>
            <person name="Shrivastava S."/>
            <person name="Sullivan S.A."/>
            <person name="Tapia R."/>
            <person name="Thompson L.S."/>
            <person name="Watkins K.L."/>
            <person name="Yang Q."/>
            <person name="Yu C."/>
            <person name="Zafar N."/>
            <person name="Zhou L."/>
            <person name="Kuske C.R."/>
        </authorList>
    </citation>
    <scope>NUCLEOTIDE SEQUENCE [LARGE SCALE GENOMIC DNA]</scope>
    <source>
        <strain evidence="5">ATCC 51196 / DSM 11244 / BCRC 80197 / JCM 7670 / NBRC 15755 / NCIMB 13165 / 161</strain>
    </source>
</reference>
<dbReference type="Proteomes" id="UP000002207">
    <property type="component" value="Chromosome"/>
</dbReference>
<dbReference type="GO" id="GO:0016787">
    <property type="term" value="F:hydrolase activity"/>
    <property type="evidence" value="ECO:0007669"/>
    <property type="project" value="UniProtKB-KW"/>
</dbReference>
<dbReference type="PROSITE" id="PS00893">
    <property type="entry name" value="NUDIX_BOX"/>
    <property type="match status" value="1"/>
</dbReference>
<dbReference type="InParanoid" id="C1F3W2"/>
<dbReference type="InterPro" id="IPR020476">
    <property type="entry name" value="Nudix_hydrolase"/>
</dbReference>
<dbReference type="InterPro" id="IPR020084">
    <property type="entry name" value="NUDIX_hydrolase_CS"/>
</dbReference>
<dbReference type="PROSITE" id="PS51462">
    <property type="entry name" value="NUDIX"/>
    <property type="match status" value="1"/>
</dbReference>
<organism evidence="4 5">
    <name type="scientific">Acidobacterium capsulatum (strain ATCC 51196 / DSM 11244 / BCRC 80197 / JCM 7670 / NBRC 15755 / NCIMB 13165 / 161)</name>
    <dbReference type="NCBI Taxonomy" id="240015"/>
    <lineage>
        <taxon>Bacteria</taxon>
        <taxon>Pseudomonadati</taxon>
        <taxon>Acidobacteriota</taxon>
        <taxon>Terriglobia</taxon>
        <taxon>Terriglobales</taxon>
        <taxon>Acidobacteriaceae</taxon>
        <taxon>Acidobacterium</taxon>
    </lineage>
</organism>
<dbReference type="PANTHER" id="PTHR43736:SF1">
    <property type="entry name" value="DIHYDRONEOPTERIN TRIPHOSPHATE DIPHOSPHATASE"/>
    <property type="match status" value="1"/>
</dbReference>
<dbReference type="OrthoDB" id="9810648at2"/>
<protein>
    <submittedName>
        <fullName evidence="4">Hydrolase, NUDIX family</fullName>
    </submittedName>
</protein>
<dbReference type="eggNOG" id="COG1051">
    <property type="taxonomic scope" value="Bacteria"/>
</dbReference>
<dbReference type="CDD" id="cd04673">
    <property type="entry name" value="NUDIX_ADPRase"/>
    <property type="match status" value="1"/>
</dbReference>
<dbReference type="PRINTS" id="PR00502">
    <property type="entry name" value="NUDIXFAMILY"/>
</dbReference>
<dbReference type="FunCoup" id="C1F3W2">
    <property type="interactions" value="22"/>
</dbReference>
<dbReference type="SUPFAM" id="SSF55811">
    <property type="entry name" value="Nudix"/>
    <property type="match status" value="1"/>
</dbReference>
<accession>C1F3W2</accession>
<gene>
    <name evidence="4" type="ordered locus">ACP_2902</name>
</gene>
<name>C1F3W2_ACIC5</name>